<dbReference type="Gene3D" id="1.10.287.950">
    <property type="entry name" value="Methyl-accepting chemotaxis protein"/>
    <property type="match status" value="1"/>
</dbReference>
<evidence type="ECO:0000256" key="1">
    <source>
        <dbReference type="ARBA" id="ARBA00023224"/>
    </source>
</evidence>
<dbReference type="PROSITE" id="PS50111">
    <property type="entry name" value="CHEMOTAXIS_TRANSDUC_2"/>
    <property type="match status" value="1"/>
</dbReference>
<gene>
    <name evidence="6" type="primary">frzCD</name>
    <name evidence="6" type="ORF">C1752_10964</name>
</gene>
<dbReference type="GO" id="GO:0007165">
    <property type="term" value="P:signal transduction"/>
    <property type="evidence" value="ECO:0007669"/>
    <property type="project" value="UniProtKB-KW"/>
</dbReference>
<proteinExistence type="inferred from homology"/>
<protein>
    <submittedName>
        <fullName evidence="6">Frizzy aggregation protein FrzCD</fullName>
    </submittedName>
</protein>
<dbReference type="PANTHER" id="PTHR32089:SF112">
    <property type="entry name" value="LYSOZYME-LIKE PROTEIN-RELATED"/>
    <property type="match status" value="1"/>
</dbReference>
<dbReference type="GO" id="GO:0016020">
    <property type="term" value="C:membrane"/>
    <property type="evidence" value="ECO:0007669"/>
    <property type="project" value="InterPro"/>
</dbReference>
<keyword evidence="1 3" id="KW-0807">Transducer</keyword>
<dbReference type="InterPro" id="IPR004089">
    <property type="entry name" value="MCPsignal_dom"/>
</dbReference>
<feature type="transmembrane region" description="Helical" evidence="4">
    <location>
        <begin position="6"/>
        <end position="27"/>
    </location>
</feature>
<keyword evidence="4" id="KW-0812">Transmembrane</keyword>
<reference evidence="6 7" key="1">
    <citation type="journal article" date="2018" name="Sci. Rep.">
        <title>A novel species of the marine cyanobacterium Acaryochloris with a unique pigment content and lifestyle.</title>
        <authorList>
            <person name="Partensky F."/>
            <person name="Six C."/>
            <person name="Ratin M."/>
            <person name="Garczarek L."/>
            <person name="Vaulot D."/>
            <person name="Probert I."/>
            <person name="Calteau A."/>
            <person name="Gourvil P."/>
            <person name="Marie D."/>
            <person name="Grebert T."/>
            <person name="Bouchier C."/>
            <person name="Le Panse S."/>
            <person name="Gachenot M."/>
            <person name="Rodriguez F."/>
            <person name="Garrido J.L."/>
        </authorList>
    </citation>
    <scope>NUCLEOTIDE SEQUENCE [LARGE SCALE GENOMIC DNA]</scope>
    <source>
        <strain evidence="6 7">RCC1774</strain>
    </source>
</reference>
<accession>A0A2W1JFT8</accession>
<evidence type="ECO:0000256" key="4">
    <source>
        <dbReference type="SAM" id="Phobius"/>
    </source>
</evidence>
<dbReference type="PANTHER" id="PTHR32089">
    <property type="entry name" value="METHYL-ACCEPTING CHEMOTAXIS PROTEIN MCPB"/>
    <property type="match status" value="1"/>
</dbReference>
<dbReference type="AlphaFoldDB" id="A0A2W1JFT8"/>
<feature type="domain" description="Methyl-accepting transducer" evidence="5">
    <location>
        <begin position="185"/>
        <end position="421"/>
    </location>
</feature>
<dbReference type="GO" id="GO:0006935">
    <property type="term" value="P:chemotaxis"/>
    <property type="evidence" value="ECO:0007669"/>
    <property type="project" value="InterPro"/>
</dbReference>
<dbReference type="InterPro" id="IPR004090">
    <property type="entry name" value="Chemotax_Me-accpt_rcpt"/>
</dbReference>
<name>A0A2W1JFT8_9CYAN</name>
<comment type="similarity">
    <text evidence="2">Belongs to the methyl-accepting chemotaxis (MCP) protein family.</text>
</comment>
<evidence type="ECO:0000313" key="6">
    <source>
        <dbReference type="EMBL" id="PZD70535.1"/>
    </source>
</evidence>
<evidence type="ECO:0000259" key="5">
    <source>
        <dbReference type="PROSITE" id="PS50111"/>
    </source>
</evidence>
<organism evidence="6 7">
    <name type="scientific">Acaryochloris thomasi RCC1774</name>
    <dbReference type="NCBI Taxonomy" id="1764569"/>
    <lineage>
        <taxon>Bacteria</taxon>
        <taxon>Bacillati</taxon>
        <taxon>Cyanobacteriota</taxon>
        <taxon>Cyanophyceae</taxon>
        <taxon>Acaryochloridales</taxon>
        <taxon>Acaryochloridaceae</taxon>
        <taxon>Acaryochloris</taxon>
        <taxon>Acaryochloris thomasi</taxon>
    </lineage>
</organism>
<dbReference type="SUPFAM" id="SSF58104">
    <property type="entry name" value="Methyl-accepting chemotaxis protein (MCP) signaling domain"/>
    <property type="match status" value="1"/>
</dbReference>
<evidence type="ECO:0000256" key="2">
    <source>
        <dbReference type="ARBA" id="ARBA00029447"/>
    </source>
</evidence>
<evidence type="ECO:0000313" key="7">
    <source>
        <dbReference type="Proteomes" id="UP000248857"/>
    </source>
</evidence>
<dbReference type="GO" id="GO:0004888">
    <property type="term" value="F:transmembrane signaling receptor activity"/>
    <property type="evidence" value="ECO:0007669"/>
    <property type="project" value="InterPro"/>
</dbReference>
<dbReference type="Pfam" id="PF00015">
    <property type="entry name" value="MCPsignal"/>
    <property type="match status" value="1"/>
</dbReference>
<keyword evidence="4" id="KW-1133">Transmembrane helix</keyword>
<sequence>MKITNQLQWTIVGLATFAVGTTGYLLAQVQTGVQDGSVVNKSGIVRGATQRLVKLEINGKPNDKLVAKLDTLVEGLINGNSELKLPKATDAQYLEKITVVNDAWQKLKQTVVAYRQDPSILPKLIADSETYFELTNDAVFAAEEFSAAQVRETQIAQAAILLLNLGVLAFIFWTIQRASSTLQTAASSVAGSSSQIAATVEEQGRIVSDQTASVNETTTTVEELGASSMQAAQQAGASAASAQQALDLSESGRQTVQETLDGIANLRAKVGDIAEKIMQLSEQTDQISNVSKLVGDVADQTNMLALNAAVEAARAGEQGKGFAVVAGEIRKLADQSRGSADKIGTLVSTIQGSINSTVMVTDEGNKTADAGIKLTEDTLSLFQEIAAAVNDVSIASQQIALTSKQQAVGVQQAVSAMNAINLGAKETATVVSQVKSSTEELTEVAKKLQVTV</sequence>
<comment type="caution">
    <text evidence="6">The sequence shown here is derived from an EMBL/GenBank/DDBJ whole genome shotgun (WGS) entry which is preliminary data.</text>
</comment>
<dbReference type="PRINTS" id="PR00260">
    <property type="entry name" value="CHEMTRNSDUCR"/>
</dbReference>
<keyword evidence="4" id="KW-0472">Membrane</keyword>
<dbReference type="OrthoDB" id="457060at2"/>
<dbReference type="EMBL" id="PQWO01000034">
    <property type="protein sequence ID" value="PZD70535.1"/>
    <property type="molecule type" value="Genomic_DNA"/>
</dbReference>
<dbReference type="RefSeq" id="WP_110988923.1">
    <property type="nucleotide sequence ID" value="NZ_CAWNWM010000034.1"/>
</dbReference>
<dbReference type="SMART" id="SM00283">
    <property type="entry name" value="MA"/>
    <property type="match status" value="1"/>
</dbReference>
<evidence type="ECO:0000256" key="3">
    <source>
        <dbReference type="PROSITE-ProRule" id="PRU00284"/>
    </source>
</evidence>
<dbReference type="Proteomes" id="UP000248857">
    <property type="component" value="Unassembled WGS sequence"/>
</dbReference>
<keyword evidence="7" id="KW-1185">Reference proteome</keyword>